<dbReference type="Proteomes" id="UP000070617">
    <property type="component" value="Unassembled WGS sequence"/>
</dbReference>
<dbReference type="STRING" id="134605.HMPREF3206_01003"/>
<comment type="caution">
    <text evidence="2">The sequence shown here is derived from an EMBL/GenBank/DDBJ whole genome shotgun (WGS) entry which is preliminary data.</text>
</comment>
<reference evidence="3" key="1">
    <citation type="submission" date="2016-01" db="EMBL/GenBank/DDBJ databases">
        <authorList>
            <person name="Mitreva M."/>
            <person name="Pepin K.H."/>
            <person name="Mihindukulasuriya K.A."/>
            <person name="Fulton R."/>
            <person name="Fronick C."/>
            <person name="O'Laughlin M."/>
            <person name="Miner T."/>
            <person name="Herter B."/>
            <person name="Rosa B.A."/>
            <person name="Cordes M."/>
            <person name="Tomlinson C."/>
            <person name="Wollam A."/>
            <person name="Palsikar V.B."/>
            <person name="Mardis E.R."/>
            <person name="Wilson R.K."/>
        </authorList>
    </citation>
    <scope>NUCLEOTIDE SEQUENCE [LARGE SCALE GENOMIC DNA]</scope>
    <source>
        <strain evidence="3">CMW8396</strain>
    </source>
</reference>
<keyword evidence="3" id="KW-1185">Reference proteome</keyword>
<sequence length="140" mass="15611">MIKMSTMILIPISIWIIGIAVMFFMNSRNKNAVGNYLSQYPNAAKIYVSHKGVIVQSQTQILAVNDETPAVFTEMKGYGVYCKPGVNILTVEHSSTRPGVLYKTITKSTGGVKIEVDIKAEAEYIITFDKETQNFKIDLK</sequence>
<evidence type="ECO:0000313" key="2">
    <source>
        <dbReference type="EMBL" id="KXA14442.1"/>
    </source>
</evidence>
<keyword evidence="1" id="KW-0472">Membrane</keyword>
<keyword evidence="1" id="KW-1133">Transmembrane helix</keyword>
<dbReference type="PATRIC" id="fig|134605.3.peg.997"/>
<name>A0A133NDS0_9FUSO</name>
<gene>
    <name evidence="2" type="ORF">HMPREF3206_01003</name>
</gene>
<evidence type="ECO:0000313" key="3">
    <source>
        <dbReference type="Proteomes" id="UP000070617"/>
    </source>
</evidence>
<protein>
    <submittedName>
        <fullName evidence="2">Uncharacterized protein</fullName>
    </submittedName>
</protein>
<proteinExistence type="predicted"/>
<dbReference type="AlphaFoldDB" id="A0A133NDS0"/>
<feature type="transmembrane region" description="Helical" evidence="1">
    <location>
        <begin position="6"/>
        <end position="25"/>
    </location>
</feature>
<organism evidence="2 3">
    <name type="scientific">Fusobacterium equinum</name>
    <dbReference type="NCBI Taxonomy" id="134605"/>
    <lineage>
        <taxon>Bacteria</taxon>
        <taxon>Fusobacteriati</taxon>
        <taxon>Fusobacteriota</taxon>
        <taxon>Fusobacteriia</taxon>
        <taxon>Fusobacteriales</taxon>
        <taxon>Fusobacteriaceae</taxon>
        <taxon>Fusobacterium</taxon>
    </lineage>
</organism>
<keyword evidence="1" id="KW-0812">Transmembrane</keyword>
<evidence type="ECO:0000256" key="1">
    <source>
        <dbReference type="SAM" id="Phobius"/>
    </source>
</evidence>
<dbReference type="EMBL" id="LRPX01000046">
    <property type="protein sequence ID" value="KXA14442.1"/>
    <property type="molecule type" value="Genomic_DNA"/>
</dbReference>
<accession>A0A133NDS0</accession>